<gene>
    <name evidence="1" type="ORF">GCM10010503_48400</name>
</gene>
<sequence length="105" mass="11694">MLRVGVVGRLGCRSVERGTELSHEDDLFVTSKADAEVPLRLVGVAEVVEECVEDMVQVFERRRVEPDVPLPGWIGQGQHNGYDVDSVVRYELGGFAHELEPSDRC</sequence>
<accession>A0A918JAW0</accession>
<dbReference type="EMBL" id="BMUE01000011">
    <property type="protein sequence ID" value="GGW65569.1"/>
    <property type="molecule type" value="Genomic_DNA"/>
</dbReference>
<evidence type="ECO:0000313" key="2">
    <source>
        <dbReference type="Proteomes" id="UP000620224"/>
    </source>
</evidence>
<proteinExistence type="predicted"/>
<dbReference type="Proteomes" id="UP000620224">
    <property type="component" value="Unassembled WGS sequence"/>
</dbReference>
<dbReference type="AlphaFoldDB" id="A0A918JAW0"/>
<comment type="caution">
    <text evidence="1">The sequence shown here is derived from an EMBL/GenBank/DDBJ whole genome shotgun (WGS) entry which is preliminary data.</text>
</comment>
<evidence type="ECO:0000313" key="1">
    <source>
        <dbReference type="EMBL" id="GGW65569.1"/>
    </source>
</evidence>
<organism evidence="1 2">
    <name type="scientific">Streptomyces lucensis JCM 4490</name>
    <dbReference type="NCBI Taxonomy" id="1306176"/>
    <lineage>
        <taxon>Bacteria</taxon>
        <taxon>Bacillati</taxon>
        <taxon>Actinomycetota</taxon>
        <taxon>Actinomycetes</taxon>
        <taxon>Kitasatosporales</taxon>
        <taxon>Streptomycetaceae</taxon>
        <taxon>Streptomyces</taxon>
    </lineage>
</organism>
<protein>
    <submittedName>
        <fullName evidence="1">Uncharacterized protein</fullName>
    </submittedName>
</protein>
<name>A0A918JAW0_9ACTN</name>
<reference evidence="1" key="1">
    <citation type="journal article" date="2014" name="Int. J. Syst. Evol. Microbiol.">
        <title>Complete genome sequence of Corynebacterium casei LMG S-19264T (=DSM 44701T), isolated from a smear-ripened cheese.</title>
        <authorList>
            <consortium name="US DOE Joint Genome Institute (JGI-PGF)"/>
            <person name="Walter F."/>
            <person name="Albersmeier A."/>
            <person name="Kalinowski J."/>
            <person name="Ruckert C."/>
        </authorList>
    </citation>
    <scope>NUCLEOTIDE SEQUENCE</scope>
    <source>
        <strain evidence="1">JCM 4490</strain>
    </source>
</reference>
<keyword evidence="2" id="KW-1185">Reference proteome</keyword>
<reference evidence="1" key="2">
    <citation type="submission" date="2020-09" db="EMBL/GenBank/DDBJ databases">
        <authorList>
            <person name="Sun Q."/>
            <person name="Ohkuma M."/>
        </authorList>
    </citation>
    <scope>NUCLEOTIDE SEQUENCE</scope>
    <source>
        <strain evidence="1">JCM 4490</strain>
    </source>
</reference>